<evidence type="ECO:0000313" key="3">
    <source>
        <dbReference type="Proteomes" id="UP001235064"/>
    </source>
</evidence>
<organism evidence="2 3">
    <name type="scientific">Microbacterium candidum</name>
    <dbReference type="NCBI Taxonomy" id="3041922"/>
    <lineage>
        <taxon>Bacteria</taxon>
        <taxon>Bacillati</taxon>
        <taxon>Actinomycetota</taxon>
        <taxon>Actinomycetes</taxon>
        <taxon>Micrococcales</taxon>
        <taxon>Microbacteriaceae</taxon>
        <taxon>Microbacterium</taxon>
    </lineage>
</organism>
<dbReference type="RefSeq" id="WP_286287974.1">
    <property type="nucleotide sequence ID" value="NZ_JASXSZ010000002.1"/>
</dbReference>
<feature type="compositionally biased region" description="Basic and acidic residues" evidence="1">
    <location>
        <begin position="1"/>
        <end position="26"/>
    </location>
</feature>
<name>A0ABT7MXC6_9MICO</name>
<evidence type="ECO:0008006" key="4">
    <source>
        <dbReference type="Google" id="ProtNLM"/>
    </source>
</evidence>
<feature type="region of interest" description="Disordered" evidence="1">
    <location>
        <begin position="1"/>
        <end position="33"/>
    </location>
</feature>
<proteinExistence type="predicted"/>
<keyword evidence="3" id="KW-1185">Reference proteome</keyword>
<gene>
    <name evidence="2" type="ORF">QSV35_07150</name>
</gene>
<evidence type="ECO:0000256" key="1">
    <source>
        <dbReference type="SAM" id="MobiDB-lite"/>
    </source>
</evidence>
<accession>A0ABT7MXC6</accession>
<evidence type="ECO:0000313" key="2">
    <source>
        <dbReference type="EMBL" id="MDL9979104.1"/>
    </source>
</evidence>
<comment type="caution">
    <text evidence="2">The sequence shown here is derived from an EMBL/GenBank/DDBJ whole genome shotgun (WGS) entry which is preliminary data.</text>
</comment>
<dbReference type="EMBL" id="JASXSZ010000002">
    <property type="protein sequence ID" value="MDL9979104.1"/>
    <property type="molecule type" value="Genomic_DNA"/>
</dbReference>
<reference evidence="2 3" key="1">
    <citation type="submission" date="2023-06" db="EMBL/GenBank/DDBJ databases">
        <title>Microbacterium sp. nov., isolated from a waste landfill.</title>
        <authorList>
            <person name="Wen W."/>
        </authorList>
    </citation>
    <scope>NUCLEOTIDE SEQUENCE [LARGE SCALE GENOMIC DNA]</scope>
    <source>
        <strain evidence="2 3">ASV49</strain>
    </source>
</reference>
<dbReference type="Proteomes" id="UP001235064">
    <property type="component" value="Unassembled WGS sequence"/>
</dbReference>
<sequence length="146" mass="16093">MSRMDSHAREAVTAAREAREQAERTLRASRHARNTAARALEHDIYPMTIDEDERARRRVAVYEADALVAVHVETVRRARVIEDAAIALVAAVTGTDRSEKAIASSIVDILGGRVPVPALSRSLVEHESVRLASRAVRRPGTRPQRA</sequence>
<protein>
    <recommendedName>
        <fullName evidence="4">DUF222 domain-containing protein</fullName>
    </recommendedName>
</protein>